<comment type="similarity">
    <text evidence="11">Belongs to the inward rectifier-type potassium channel (TC 1.A.2.1) family.</text>
</comment>
<dbReference type="Pfam" id="PF17655">
    <property type="entry name" value="IRK_C"/>
    <property type="match status" value="1"/>
</dbReference>
<gene>
    <name evidence="15" type="ORF">PCAL00307_LOCUS2968</name>
</gene>
<dbReference type="AlphaFoldDB" id="A0A7S3ZM14"/>
<dbReference type="InterPro" id="IPR014756">
    <property type="entry name" value="Ig_E-set"/>
</dbReference>
<evidence type="ECO:0000256" key="3">
    <source>
        <dbReference type="ARBA" id="ARBA00022538"/>
    </source>
</evidence>
<evidence type="ECO:0000256" key="4">
    <source>
        <dbReference type="ARBA" id="ARBA00022692"/>
    </source>
</evidence>
<dbReference type="Gene3D" id="1.10.287.70">
    <property type="match status" value="1"/>
</dbReference>
<dbReference type="GO" id="GO:0034702">
    <property type="term" value="C:monoatomic ion channel complex"/>
    <property type="evidence" value="ECO:0007669"/>
    <property type="project" value="UniProtKB-KW"/>
</dbReference>
<keyword evidence="10 11" id="KW-0407">Ion channel</keyword>
<dbReference type="InterPro" id="IPR013518">
    <property type="entry name" value="K_chnl_inward-rec_Kir_cyto"/>
</dbReference>
<comment type="subcellular location">
    <subcellularLocation>
        <location evidence="1 11">Membrane</location>
        <topology evidence="1 11">Multi-pass membrane protein</topology>
    </subcellularLocation>
</comment>
<evidence type="ECO:0000256" key="6">
    <source>
        <dbReference type="ARBA" id="ARBA00022958"/>
    </source>
</evidence>
<dbReference type="Gene3D" id="2.60.40.1400">
    <property type="entry name" value="G protein-activated inward rectifier potassium channel 1"/>
    <property type="match status" value="1"/>
</dbReference>
<evidence type="ECO:0000256" key="9">
    <source>
        <dbReference type="ARBA" id="ARBA00023136"/>
    </source>
</evidence>
<keyword evidence="6 11" id="KW-0630">Potassium</keyword>
<keyword evidence="3 11" id="KW-0633">Potassium transport</keyword>
<evidence type="ECO:0000256" key="12">
    <source>
        <dbReference type="SAM" id="Phobius"/>
    </source>
</evidence>
<protein>
    <recommendedName>
        <fullName evidence="16">Potassium channel domain-containing protein</fullName>
    </recommendedName>
</protein>
<sequence length="572" mass="62741">MTAKVAAAEETKEPTPSLKTIARMKSFAQRAKRSSSGPGQLRRQMSQRIVAYREASERTKVLKAKERAAKSKAAIDHAGGLLADADDLYFSTLKLHWPALLLHVLAAYTAIVLVSTIVNLLCARGLGFDGTGTWWTAIMYAAANVVTMGYGEVNVSTKGAYFAGIVQMALGLMLNVVCFAVVVSKFQQPRSRLVFASHFCVTKRDGKRVLLIRLANRRCNLILHPEIRVLFLTPHATQEGESYIGQNELQLETVSSAMTGVLTVSHVIDEKSPLGKYVKDDTFDREAFCDESNALSVTVLGRDTVYHDDLMCKHTYLCAKDAIFDQHFSWMTRRDENGKVVLDFHRLDDTEAAASVAAPPTANPNVPPPSLHFNDIDVHVFCGGLKLGDRLRPNCVFSENAYAACEAKGLRVKRHFIDLAAKPQWFLDLVSDYGAKAETPCVLLPGGEFVTDTAKVLARLAPYDGVGMAVEPADVSPGMLMSWFGYQASVPVAVGAESHESRRWRVLNNSFHAGHGARPAERGEVGRESLEIGQVCGQTTANRRLSGWAGLPFGQRQDRLVGLAVHLLCRIR</sequence>
<dbReference type="GO" id="GO:0034765">
    <property type="term" value="P:regulation of monoatomic ion transmembrane transport"/>
    <property type="evidence" value="ECO:0007669"/>
    <property type="project" value="TreeGrafter"/>
</dbReference>
<proteinExistence type="inferred from homology"/>
<dbReference type="EMBL" id="HBIW01003597">
    <property type="protein sequence ID" value="CAE0687534.1"/>
    <property type="molecule type" value="Transcribed_RNA"/>
</dbReference>
<feature type="domain" description="Inward rectifier potassium channel C-terminal" evidence="14">
    <location>
        <begin position="194"/>
        <end position="352"/>
    </location>
</feature>
<dbReference type="GO" id="GO:1990573">
    <property type="term" value="P:potassium ion import across plasma membrane"/>
    <property type="evidence" value="ECO:0007669"/>
    <property type="project" value="TreeGrafter"/>
</dbReference>
<dbReference type="InterPro" id="IPR016449">
    <property type="entry name" value="K_chnl_inward-rec_Kir"/>
</dbReference>
<dbReference type="Pfam" id="PF07885">
    <property type="entry name" value="Ion_trans_2"/>
    <property type="match status" value="1"/>
</dbReference>
<dbReference type="PANTHER" id="PTHR11767">
    <property type="entry name" value="INWARD RECTIFIER POTASSIUM CHANNEL"/>
    <property type="match status" value="1"/>
</dbReference>
<feature type="domain" description="Potassium channel" evidence="13">
    <location>
        <begin position="121"/>
        <end position="187"/>
    </location>
</feature>
<feature type="transmembrane region" description="Helical" evidence="12">
    <location>
        <begin position="100"/>
        <end position="122"/>
    </location>
</feature>
<organism evidence="15">
    <name type="scientific">Pelagomonas calceolata</name>
    <dbReference type="NCBI Taxonomy" id="35677"/>
    <lineage>
        <taxon>Eukaryota</taxon>
        <taxon>Sar</taxon>
        <taxon>Stramenopiles</taxon>
        <taxon>Ochrophyta</taxon>
        <taxon>Pelagophyceae</taxon>
        <taxon>Pelagomonadales</taxon>
        <taxon>Pelagomonadaceae</taxon>
        <taxon>Pelagomonas</taxon>
    </lineage>
</organism>
<evidence type="ECO:0000256" key="8">
    <source>
        <dbReference type="ARBA" id="ARBA00023065"/>
    </source>
</evidence>
<evidence type="ECO:0000256" key="2">
    <source>
        <dbReference type="ARBA" id="ARBA00022448"/>
    </source>
</evidence>
<evidence type="ECO:0000259" key="13">
    <source>
        <dbReference type="Pfam" id="PF07885"/>
    </source>
</evidence>
<evidence type="ECO:0000313" key="15">
    <source>
        <dbReference type="EMBL" id="CAE0687534.1"/>
    </source>
</evidence>
<reference evidence="15" key="1">
    <citation type="submission" date="2021-01" db="EMBL/GenBank/DDBJ databases">
        <authorList>
            <person name="Corre E."/>
            <person name="Pelletier E."/>
            <person name="Niang G."/>
            <person name="Scheremetjew M."/>
            <person name="Finn R."/>
            <person name="Kale V."/>
            <person name="Holt S."/>
            <person name="Cochrane G."/>
            <person name="Meng A."/>
            <person name="Brown T."/>
            <person name="Cohen L."/>
        </authorList>
    </citation>
    <scope>NUCLEOTIDE SEQUENCE</scope>
    <source>
        <strain evidence="15">CCMP1756</strain>
    </source>
</reference>
<name>A0A7S3ZM14_9STRA</name>
<dbReference type="SUPFAM" id="SSF81324">
    <property type="entry name" value="Voltage-gated potassium channels"/>
    <property type="match status" value="1"/>
</dbReference>
<dbReference type="InterPro" id="IPR013099">
    <property type="entry name" value="K_chnl_dom"/>
</dbReference>
<dbReference type="GO" id="GO:0005242">
    <property type="term" value="F:inward rectifier potassium channel activity"/>
    <property type="evidence" value="ECO:0007669"/>
    <property type="project" value="InterPro"/>
</dbReference>
<dbReference type="InterPro" id="IPR041647">
    <property type="entry name" value="IRK_C"/>
</dbReference>
<dbReference type="Gene3D" id="3.40.30.10">
    <property type="entry name" value="Glutaredoxin"/>
    <property type="match status" value="1"/>
</dbReference>
<keyword evidence="7 12" id="KW-1133">Transmembrane helix</keyword>
<evidence type="ECO:0000256" key="7">
    <source>
        <dbReference type="ARBA" id="ARBA00022989"/>
    </source>
</evidence>
<dbReference type="SUPFAM" id="SSF81296">
    <property type="entry name" value="E set domains"/>
    <property type="match status" value="1"/>
</dbReference>
<accession>A0A7S3ZM14</accession>
<evidence type="ECO:0000256" key="10">
    <source>
        <dbReference type="ARBA" id="ARBA00023303"/>
    </source>
</evidence>
<evidence type="ECO:0000259" key="14">
    <source>
        <dbReference type="Pfam" id="PF17655"/>
    </source>
</evidence>
<evidence type="ECO:0000256" key="11">
    <source>
        <dbReference type="RuleBase" id="RU003822"/>
    </source>
</evidence>
<dbReference type="GO" id="GO:0005886">
    <property type="term" value="C:plasma membrane"/>
    <property type="evidence" value="ECO:0007669"/>
    <property type="project" value="TreeGrafter"/>
</dbReference>
<feature type="transmembrane region" description="Helical" evidence="12">
    <location>
        <begin position="159"/>
        <end position="183"/>
    </location>
</feature>
<keyword evidence="2 11" id="KW-0813">Transport</keyword>
<evidence type="ECO:0000256" key="1">
    <source>
        <dbReference type="ARBA" id="ARBA00004141"/>
    </source>
</evidence>
<dbReference type="PANTHER" id="PTHR11767:SF102">
    <property type="entry name" value="INWARDLY RECTIFYING POTASSIUM CHANNEL 1, ISOFORM F"/>
    <property type="match status" value="1"/>
</dbReference>
<keyword evidence="4 11" id="KW-0812">Transmembrane</keyword>
<evidence type="ECO:0000256" key="5">
    <source>
        <dbReference type="ARBA" id="ARBA00022882"/>
    </source>
</evidence>
<feature type="transmembrane region" description="Helical" evidence="12">
    <location>
        <begin position="134"/>
        <end position="153"/>
    </location>
</feature>
<keyword evidence="9 12" id="KW-0472">Membrane</keyword>
<keyword evidence="8 11" id="KW-0406">Ion transport</keyword>
<evidence type="ECO:0008006" key="16">
    <source>
        <dbReference type="Google" id="ProtNLM"/>
    </source>
</evidence>
<keyword evidence="5 11" id="KW-0851">Voltage-gated channel</keyword>